<dbReference type="InterPro" id="IPR007627">
    <property type="entry name" value="RNA_pol_sigma70_r2"/>
</dbReference>
<dbReference type="SUPFAM" id="SSF88659">
    <property type="entry name" value="Sigma3 and sigma4 domains of RNA polymerase sigma factors"/>
    <property type="match status" value="1"/>
</dbReference>
<dbReference type="NCBIfam" id="TIGR02937">
    <property type="entry name" value="sigma70-ECF"/>
    <property type="match status" value="1"/>
</dbReference>
<dbReference type="GO" id="GO:0003677">
    <property type="term" value="F:DNA binding"/>
    <property type="evidence" value="ECO:0007669"/>
    <property type="project" value="InterPro"/>
</dbReference>
<comment type="caution">
    <text evidence="7">The sequence shown here is derived from an EMBL/GenBank/DDBJ whole genome shotgun (WGS) entry which is preliminary data.</text>
</comment>
<dbReference type="InterPro" id="IPR013324">
    <property type="entry name" value="RNA_pol_sigma_r3/r4-like"/>
</dbReference>
<keyword evidence="3" id="KW-0731">Sigma factor</keyword>
<evidence type="ECO:0000256" key="3">
    <source>
        <dbReference type="ARBA" id="ARBA00023082"/>
    </source>
</evidence>
<dbReference type="Gene3D" id="1.10.10.10">
    <property type="entry name" value="Winged helix-like DNA-binding domain superfamily/Winged helix DNA-binding domain"/>
    <property type="match status" value="1"/>
</dbReference>
<dbReference type="InterPro" id="IPR036388">
    <property type="entry name" value="WH-like_DNA-bd_sf"/>
</dbReference>
<sequence length="169" mass="19671">MTNEQFSQLVERYEKLVFTICYQMIHDYQEAQNLAQETFLSAYKHRDSCPPENMKPWLARIATNKAKDHLKSAYMRRVVVSGDDTFEGIPATDTPDQIYVSNEAIELVRDKIEALKEPYHMVSVLYFLREKNVDEIALALGRPRKTVQTQIYRAKLLLQQQLGKEGKQT</sequence>
<organism evidence="7 8">
    <name type="scientific">Ligaoa zhengdingensis</name>
    <dbReference type="NCBI Taxonomy" id="2763658"/>
    <lineage>
        <taxon>Bacteria</taxon>
        <taxon>Bacillati</taxon>
        <taxon>Bacillota</taxon>
        <taxon>Clostridia</taxon>
        <taxon>Eubacteriales</taxon>
        <taxon>Oscillospiraceae</taxon>
        <taxon>Ligaoa</taxon>
    </lineage>
</organism>
<dbReference type="GO" id="GO:0016987">
    <property type="term" value="F:sigma factor activity"/>
    <property type="evidence" value="ECO:0007669"/>
    <property type="project" value="UniProtKB-KW"/>
</dbReference>
<feature type="domain" description="RNA polymerase sigma-70 region 2" evidence="5">
    <location>
        <begin position="9"/>
        <end position="72"/>
    </location>
</feature>
<dbReference type="Proteomes" id="UP000653127">
    <property type="component" value="Unassembled WGS sequence"/>
</dbReference>
<evidence type="ECO:0000313" key="7">
    <source>
        <dbReference type="EMBL" id="MBC8545434.1"/>
    </source>
</evidence>
<name>A0A926I2M5_9FIRM</name>
<dbReference type="InterPro" id="IPR013249">
    <property type="entry name" value="RNA_pol_sigma70_r4_t2"/>
</dbReference>
<dbReference type="Pfam" id="PF04542">
    <property type="entry name" value="Sigma70_r2"/>
    <property type="match status" value="1"/>
</dbReference>
<dbReference type="InterPro" id="IPR013325">
    <property type="entry name" value="RNA_pol_sigma_r2"/>
</dbReference>
<keyword evidence="8" id="KW-1185">Reference proteome</keyword>
<keyword evidence="2" id="KW-0805">Transcription regulation</keyword>
<dbReference type="PANTHER" id="PTHR43133:SF60">
    <property type="entry name" value="RNA POLYMERASE SIGMA FACTOR SIGV"/>
    <property type="match status" value="1"/>
</dbReference>
<dbReference type="InterPro" id="IPR039425">
    <property type="entry name" value="RNA_pol_sigma-70-like"/>
</dbReference>
<dbReference type="InterPro" id="IPR014284">
    <property type="entry name" value="RNA_pol_sigma-70_dom"/>
</dbReference>
<keyword evidence="4" id="KW-0804">Transcription</keyword>
<protein>
    <submittedName>
        <fullName evidence="7">RNA polymerase sigma factor</fullName>
    </submittedName>
</protein>
<dbReference type="Pfam" id="PF08281">
    <property type="entry name" value="Sigma70_r4_2"/>
    <property type="match status" value="1"/>
</dbReference>
<dbReference type="Gene3D" id="1.10.1740.10">
    <property type="match status" value="1"/>
</dbReference>
<evidence type="ECO:0000259" key="6">
    <source>
        <dbReference type="Pfam" id="PF08281"/>
    </source>
</evidence>
<evidence type="ECO:0000256" key="1">
    <source>
        <dbReference type="ARBA" id="ARBA00010641"/>
    </source>
</evidence>
<gene>
    <name evidence="7" type="ORF">H8711_00590</name>
</gene>
<reference evidence="7" key="1">
    <citation type="submission" date="2020-08" db="EMBL/GenBank/DDBJ databases">
        <title>Genome public.</title>
        <authorList>
            <person name="Liu C."/>
            <person name="Sun Q."/>
        </authorList>
    </citation>
    <scope>NUCLEOTIDE SEQUENCE</scope>
    <source>
        <strain evidence="7">NSJ-31</strain>
    </source>
</reference>
<dbReference type="RefSeq" id="WP_343256417.1">
    <property type="nucleotide sequence ID" value="NZ_JBCLMT010000001.1"/>
</dbReference>
<evidence type="ECO:0000259" key="5">
    <source>
        <dbReference type="Pfam" id="PF04542"/>
    </source>
</evidence>
<dbReference type="SUPFAM" id="SSF88946">
    <property type="entry name" value="Sigma2 domain of RNA polymerase sigma factors"/>
    <property type="match status" value="1"/>
</dbReference>
<evidence type="ECO:0000256" key="4">
    <source>
        <dbReference type="ARBA" id="ARBA00023163"/>
    </source>
</evidence>
<accession>A0A926I2M5</accession>
<feature type="domain" description="RNA polymerase sigma factor 70 region 4 type 2" evidence="6">
    <location>
        <begin position="106"/>
        <end position="157"/>
    </location>
</feature>
<proteinExistence type="inferred from homology"/>
<comment type="similarity">
    <text evidence="1">Belongs to the sigma-70 factor family. ECF subfamily.</text>
</comment>
<dbReference type="EMBL" id="JACRST010000001">
    <property type="protein sequence ID" value="MBC8545434.1"/>
    <property type="molecule type" value="Genomic_DNA"/>
</dbReference>
<dbReference type="AlphaFoldDB" id="A0A926I2M5"/>
<evidence type="ECO:0000256" key="2">
    <source>
        <dbReference type="ARBA" id="ARBA00023015"/>
    </source>
</evidence>
<evidence type="ECO:0000313" key="8">
    <source>
        <dbReference type="Proteomes" id="UP000653127"/>
    </source>
</evidence>
<dbReference type="GO" id="GO:0006352">
    <property type="term" value="P:DNA-templated transcription initiation"/>
    <property type="evidence" value="ECO:0007669"/>
    <property type="project" value="InterPro"/>
</dbReference>
<dbReference type="PANTHER" id="PTHR43133">
    <property type="entry name" value="RNA POLYMERASE ECF-TYPE SIGMA FACTO"/>
    <property type="match status" value="1"/>
</dbReference>